<evidence type="ECO:0000313" key="2">
    <source>
        <dbReference type="EMBL" id="BAT70831.1"/>
    </source>
</evidence>
<proteinExistence type="predicted"/>
<dbReference type="InterPro" id="IPR029063">
    <property type="entry name" value="SAM-dependent_MTases_sf"/>
</dbReference>
<dbReference type="GO" id="GO:0006596">
    <property type="term" value="P:polyamine biosynthetic process"/>
    <property type="evidence" value="ECO:0007669"/>
    <property type="project" value="TreeGrafter"/>
</dbReference>
<evidence type="ECO:0000313" key="3">
    <source>
        <dbReference type="Proteomes" id="UP000063234"/>
    </source>
</evidence>
<name>A0A0S3QR69_THET7</name>
<organism evidence="2 3">
    <name type="scientific">Thermosulfidibacter takaii (strain DSM 17441 / JCM 13301 / NBRC 103674 / ABI70S6)</name>
    <dbReference type="NCBI Taxonomy" id="1298851"/>
    <lineage>
        <taxon>Bacteria</taxon>
        <taxon>Pseudomonadati</taxon>
        <taxon>Thermosulfidibacterota</taxon>
        <taxon>Thermosulfidibacteria</taxon>
        <taxon>Thermosulfidibacterales</taxon>
        <taxon>Thermosulfidibacteraceae</taxon>
    </lineage>
</organism>
<dbReference type="SUPFAM" id="SSF53335">
    <property type="entry name" value="S-adenosyl-L-methionine-dependent methyltransferases"/>
    <property type="match status" value="1"/>
</dbReference>
<dbReference type="Pfam" id="PF01861">
    <property type="entry name" value="BpsA_C"/>
    <property type="match status" value="1"/>
</dbReference>
<dbReference type="InterPro" id="IPR051720">
    <property type="entry name" value="rRNA_MeTrfase/Polyamine_Synth"/>
</dbReference>
<reference evidence="3" key="1">
    <citation type="journal article" date="2018" name="Science">
        <title>A primordial and reversible TCA cycle in a facultatively chemolithoautotrophic thermophile.</title>
        <authorList>
            <person name="Nunoura T."/>
            <person name="Chikaraishi Y."/>
            <person name="Izaki R."/>
            <person name="Suwa T."/>
            <person name="Sato T."/>
            <person name="Harada T."/>
            <person name="Mori K."/>
            <person name="Kato Y."/>
            <person name="Miyazaki M."/>
            <person name="Shimamura S."/>
            <person name="Yanagawa K."/>
            <person name="Shuto A."/>
            <person name="Ohkouchi N."/>
            <person name="Fujita N."/>
            <person name="Takaki Y."/>
            <person name="Atomi H."/>
            <person name="Takai K."/>
        </authorList>
    </citation>
    <scope>NUCLEOTIDE SEQUENCE [LARGE SCALE GENOMIC DNA]</scope>
    <source>
        <strain evidence="3">DSM 17441 / JCM 13301 / NBRC 103674 / ABI70S6</strain>
    </source>
</reference>
<sequence>MSQRIRNQILRALKKEPQTFWQLINKQDAHIVEFLENIKSLLNEGLISYQNHRFYLAKDVDIQPEKETKCSTCEVGVEIKEYFREIYEEFLKATKNRPLPTSKYDQGFIRPIDTIKRLAFMYARGDIEGMDIFILGDDDLLSVAIGLTGMARSVTVVEIDERINNFIMDFCEKRGINNIKVKRYNVIEELPEEAKRKFDVFVTDPVETYTGLFLFIARCMEALKGKGSAGYMGFTHLEASLYKWWKFQKFVNDANMVITDIIRDFTYYPENENQWLHFYESYEVMKHFDLPIPEVDWYRSSFVRFEAIEDIKVPEVQKPKDLNELYFDEESWATPEPKEDR</sequence>
<dbReference type="EMBL" id="AP013035">
    <property type="protein sequence ID" value="BAT70831.1"/>
    <property type="molecule type" value="Genomic_DNA"/>
</dbReference>
<dbReference type="InterPro" id="IPR002723">
    <property type="entry name" value="BpsA_C"/>
</dbReference>
<dbReference type="PANTHER" id="PTHR23290">
    <property type="entry name" value="RRNA N6-ADENOSINE-METHYLTRANSFERASE METTL5"/>
    <property type="match status" value="1"/>
</dbReference>
<dbReference type="Proteomes" id="UP000063234">
    <property type="component" value="Chromosome"/>
</dbReference>
<dbReference type="Gene3D" id="3.40.50.150">
    <property type="entry name" value="Vaccinia Virus protein VP39"/>
    <property type="match status" value="1"/>
</dbReference>
<gene>
    <name evidence="2" type="ORF">TST_0020</name>
</gene>
<dbReference type="KEGG" id="ttk:TST_0020"/>
<evidence type="ECO:0000259" key="1">
    <source>
        <dbReference type="Pfam" id="PF01861"/>
    </source>
</evidence>
<accession>A0A0S3QR69</accession>
<dbReference type="CDD" id="cd02440">
    <property type="entry name" value="AdoMet_MTases"/>
    <property type="match status" value="1"/>
</dbReference>
<dbReference type="GO" id="GO:0016740">
    <property type="term" value="F:transferase activity"/>
    <property type="evidence" value="ECO:0007669"/>
    <property type="project" value="TreeGrafter"/>
</dbReference>
<dbReference type="STRING" id="1298851.TST_0020"/>
<protein>
    <recommendedName>
        <fullName evidence="1">N(4)-bis(aminopropyl)spermidine synthase C-terminal domain-containing protein</fullName>
    </recommendedName>
</protein>
<dbReference type="PANTHER" id="PTHR23290:SF0">
    <property type="entry name" value="RRNA N6-ADENOSINE-METHYLTRANSFERASE METTL5"/>
    <property type="match status" value="1"/>
</dbReference>
<dbReference type="AlphaFoldDB" id="A0A0S3QR69"/>
<dbReference type="RefSeq" id="WP_070098488.1">
    <property type="nucleotide sequence ID" value="NZ_AP013035.1"/>
</dbReference>
<feature type="domain" description="N(4)-bis(aminopropyl)spermidine synthase C-terminal" evidence="1">
    <location>
        <begin position="85"/>
        <end position="332"/>
    </location>
</feature>
<dbReference type="PATRIC" id="fig|1298851.3.peg.20"/>
<keyword evidence="3" id="KW-1185">Reference proteome</keyword>